<dbReference type="RefSeq" id="WP_205017767.1">
    <property type="nucleotide sequence ID" value="NZ_JAFBEI010000042.1"/>
</dbReference>
<keyword evidence="5" id="KW-1185">Reference proteome</keyword>
<comment type="caution">
    <text evidence="4">The sequence shown here is derived from an EMBL/GenBank/DDBJ whole genome shotgun (WGS) entry which is preliminary data.</text>
</comment>
<dbReference type="Proteomes" id="UP000809081">
    <property type="component" value="Unassembled WGS sequence"/>
</dbReference>
<dbReference type="Pfam" id="PF19295">
    <property type="entry name" value="SufBD_N"/>
    <property type="match status" value="1"/>
</dbReference>
<evidence type="ECO:0000259" key="2">
    <source>
        <dbReference type="Pfam" id="PF01458"/>
    </source>
</evidence>
<name>A0ABS2PPM0_9STRE</name>
<evidence type="ECO:0000313" key="5">
    <source>
        <dbReference type="Proteomes" id="UP000809081"/>
    </source>
</evidence>
<feature type="domain" description="SUF system FeS cluster assembly SufBD core" evidence="2">
    <location>
        <begin position="164"/>
        <end position="392"/>
    </location>
</feature>
<dbReference type="InterPro" id="IPR011542">
    <property type="entry name" value="SUF_FeS_clus_asmbl_SufD"/>
</dbReference>
<feature type="domain" description="SUF system FeS cluster assembly SufBD N-terminal" evidence="3">
    <location>
        <begin position="86"/>
        <end position="152"/>
    </location>
</feature>
<dbReference type="PANTHER" id="PTHR30508:SF1">
    <property type="entry name" value="UPF0051 PROTEIN ABCI8, CHLOROPLASTIC-RELATED"/>
    <property type="match status" value="1"/>
</dbReference>
<evidence type="ECO:0000313" key="4">
    <source>
        <dbReference type="EMBL" id="MBM7636906.1"/>
    </source>
</evidence>
<dbReference type="InterPro" id="IPR055346">
    <property type="entry name" value="Fe-S_cluster_assembly_SufBD"/>
</dbReference>
<reference evidence="4 5" key="1">
    <citation type="submission" date="2021-01" db="EMBL/GenBank/DDBJ databases">
        <title>Genomic Encyclopedia of Type Strains, Phase IV (KMG-IV): sequencing the most valuable type-strain genomes for metagenomic binning, comparative biology and taxonomic classification.</title>
        <authorList>
            <person name="Goeker M."/>
        </authorList>
    </citation>
    <scope>NUCLEOTIDE SEQUENCE [LARGE SCALE GENOMIC DNA]</scope>
    <source>
        <strain evidence="4 5">DSM 27513</strain>
    </source>
</reference>
<dbReference type="Pfam" id="PF01458">
    <property type="entry name" value="SUFBD_core"/>
    <property type="match status" value="1"/>
</dbReference>
<sequence length="420" mass="46058">MSKDTILSFSQAKAEPAWLQERRLAAFDKMEELALPTIERVKFHRWNLGDGTISESDFSENVPDFTALGNNPKLVQLGTQTVLEQLPVELIEQGVVFTDFHSALEEIPEVIEKYFGTAVTFDEDKLAAYNYAYFNSAAVLYVPDNVEIDQPLEGIFLQDSTSAVPFNKHILIIAGKHSKFAYLEHLETSGQGSEEVSANISVEVIAQAGSQIKFSAIDRLGENVTAYISRRGRLGNDATIEWALGVMNEGNVVADFDSDLIGNGSYADLKVVAASSGRQVQGIDTRVTNYGNNSIGHILQHGVILERGTLTFNGIGHIVKGAKGADAQQESRVLMLSDKARSDANPILLIDENEVTAGHAASIGQVDPEDMYYLMSRGIDQETAERLVIRGFLGAVITEIPVKEVRDEIVAVLDRKLDKR</sequence>
<dbReference type="InterPro" id="IPR037284">
    <property type="entry name" value="SUF_FeS_clus_asmbl_SufBD_sf"/>
</dbReference>
<comment type="similarity">
    <text evidence="1">Belongs to the iron-sulfur cluster assembly SufBD family.</text>
</comment>
<evidence type="ECO:0000259" key="3">
    <source>
        <dbReference type="Pfam" id="PF19295"/>
    </source>
</evidence>
<accession>A0ABS2PPM0</accession>
<gene>
    <name evidence="4" type="ORF">JOC31_001735</name>
</gene>
<dbReference type="SUPFAM" id="SSF101960">
    <property type="entry name" value="Stabilizer of iron transporter SufD"/>
    <property type="match status" value="1"/>
</dbReference>
<dbReference type="InterPro" id="IPR000825">
    <property type="entry name" value="SUF_FeS_clus_asmbl_SufBD_core"/>
</dbReference>
<dbReference type="NCBIfam" id="TIGR01981">
    <property type="entry name" value="sufD"/>
    <property type="match status" value="1"/>
</dbReference>
<proteinExistence type="inferred from homology"/>
<protein>
    <submittedName>
        <fullName evidence="4">Fe-S cluster assembly protein SufD</fullName>
    </submittedName>
</protein>
<evidence type="ECO:0000256" key="1">
    <source>
        <dbReference type="ARBA" id="ARBA00043967"/>
    </source>
</evidence>
<dbReference type="InterPro" id="IPR045595">
    <property type="entry name" value="SufBD_N"/>
</dbReference>
<organism evidence="4 5">
    <name type="scientific">Streptococcus saliviloxodontae</name>
    <dbReference type="NCBI Taxonomy" id="1349416"/>
    <lineage>
        <taxon>Bacteria</taxon>
        <taxon>Bacillati</taxon>
        <taxon>Bacillota</taxon>
        <taxon>Bacilli</taxon>
        <taxon>Lactobacillales</taxon>
        <taxon>Streptococcaceae</taxon>
        <taxon>Streptococcus</taxon>
    </lineage>
</organism>
<dbReference type="EMBL" id="JAFBEI010000042">
    <property type="protein sequence ID" value="MBM7636906.1"/>
    <property type="molecule type" value="Genomic_DNA"/>
</dbReference>
<dbReference type="PANTHER" id="PTHR30508">
    <property type="entry name" value="FES CLUSTER ASSEMBLY PROTEIN SUF"/>
    <property type="match status" value="1"/>
</dbReference>